<dbReference type="AlphaFoldDB" id="A0A840CF80"/>
<evidence type="ECO:0000313" key="2">
    <source>
        <dbReference type="Proteomes" id="UP000585681"/>
    </source>
</evidence>
<dbReference type="RefSeq" id="WP_157445613.1">
    <property type="nucleotide sequence ID" value="NZ_JACIEQ010000003.1"/>
</dbReference>
<sequence length="66" mass="7552">MVDLWRAIRDEAALKGADDEELGKARCRHQKLASQLEAIRREDTPDKPLALARHLQERLACQSENN</sequence>
<protein>
    <submittedName>
        <fullName evidence="1">Uncharacterized protein</fullName>
    </submittedName>
</protein>
<gene>
    <name evidence="1" type="ORF">GGR17_002591</name>
</gene>
<organism evidence="1 2">
    <name type="scientific">Actibacterium naphthalenivorans</name>
    <dbReference type="NCBI Taxonomy" id="1614693"/>
    <lineage>
        <taxon>Bacteria</taxon>
        <taxon>Pseudomonadati</taxon>
        <taxon>Pseudomonadota</taxon>
        <taxon>Alphaproteobacteria</taxon>
        <taxon>Rhodobacterales</taxon>
        <taxon>Roseobacteraceae</taxon>
        <taxon>Actibacterium</taxon>
    </lineage>
</organism>
<proteinExistence type="predicted"/>
<name>A0A840CF80_9RHOB</name>
<dbReference type="EMBL" id="JACIEQ010000003">
    <property type="protein sequence ID" value="MBB4022772.1"/>
    <property type="molecule type" value="Genomic_DNA"/>
</dbReference>
<evidence type="ECO:0000313" key="1">
    <source>
        <dbReference type="EMBL" id="MBB4022772.1"/>
    </source>
</evidence>
<dbReference type="Proteomes" id="UP000585681">
    <property type="component" value="Unassembled WGS sequence"/>
</dbReference>
<reference evidence="1" key="1">
    <citation type="submission" date="2020-08" db="EMBL/GenBank/DDBJ databases">
        <title>Genomic Encyclopedia of Type Strains, Phase IV (KMG-IV): sequencing the most valuable type-strain genomes for metagenomic binning, comparative biology and taxonomic classification.</title>
        <authorList>
            <person name="Goeker M."/>
        </authorList>
    </citation>
    <scope>NUCLEOTIDE SEQUENCE [LARGE SCALE GENOMIC DNA]</scope>
    <source>
        <strain evidence="1">DSM 105040</strain>
    </source>
</reference>
<keyword evidence="2" id="KW-1185">Reference proteome</keyword>
<comment type="caution">
    <text evidence="1">The sequence shown here is derived from an EMBL/GenBank/DDBJ whole genome shotgun (WGS) entry which is preliminary data.</text>
</comment>
<accession>A0A840CF80</accession>